<reference evidence="1" key="1">
    <citation type="journal article" date="2019" name="bioRxiv">
        <title>The Genome of the Zebra Mussel, Dreissena polymorpha: A Resource for Invasive Species Research.</title>
        <authorList>
            <person name="McCartney M.A."/>
            <person name="Auch B."/>
            <person name="Kono T."/>
            <person name="Mallez S."/>
            <person name="Zhang Y."/>
            <person name="Obille A."/>
            <person name="Becker A."/>
            <person name="Abrahante J.E."/>
            <person name="Garbe J."/>
            <person name="Badalamenti J.P."/>
            <person name="Herman A."/>
            <person name="Mangelson H."/>
            <person name="Liachko I."/>
            <person name="Sullivan S."/>
            <person name="Sone E.D."/>
            <person name="Koren S."/>
            <person name="Silverstein K.A.T."/>
            <person name="Beckman K.B."/>
            <person name="Gohl D.M."/>
        </authorList>
    </citation>
    <scope>NUCLEOTIDE SEQUENCE</scope>
    <source>
        <strain evidence="1">Duluth1</strain>
        <tissue evidence="1">Whole animal</tissue>
    </source>
</reference>
<comment type="caution">
    <text evidence="1">The sequence shown here is derived from an EMBL/GenBank/DDBJ whole genome shotgun (WGS) entry which is preliminary data.</text>
</comment>
<organism evidence="1 2">
    <name type="scientific">Dreissena polymorpha</name>
    <name type="common">Zebra mussel</name>
    <name type="synonym">Mytilus polymorpha</name>
    <dbReference type="NCBI Taxonomy" id="45954"/>
    <lineage>
        <taxon>Eukaryota</taxon>
        <taxon>Metazoa</taxon>
        <taxon>Spiralia</taxon>
        <taxon>Lophotrochozoa</taxon>
        <taxon>Mollusca</taxon>
        <taxon>Bivalvia</taxon>
        <taxon>Autobranchia</taxon>
        <taxon>Heteroconchia</taxon>
        <taxon>Euheterodonta</taxon>
        <taxon>Imparidentia</taxon>
        <taxon>Neoheterodontei</taxon>
        <taxon>Myida</taxon>
        <taxon>Dreissenoidea</taxon>
        <taxon>Dreissenidae</taxon>
        <taxon>Dreissena</taxon>
    </lineage>
</organism>
<dbReference type="EMBL" id="JAIWYP010000014">
    <property type="protein sequence ID" value="KAH3708943.1"/>
    <property type="molecule type" value="Genomic_DNA"/>
</dbReference>
<proteinExistence type="predicted"/>
<evidence type="ECO:0000313" key="2">
    <source>
        <dbReference type="Proteomes" id="UP000828390"/>
    </source>
</evidence>
<accession>A0A9D3YXK4</accession>
<keyword evidence="2" id="KW-1185">Reference proteome</keyword>
<dbReference type="Proteomes" id="UP000828390">
    <property type="component" value="Unassembled WGS sequence"/>
</dbReference>
<protein>
    <submittedName>
        <fullName evidence="1">Uncharacterized protein</fullName>
    </submittedName>
</protein>
<sequence length="87" mass="9731">MIKLNPLVESRPYEGILEGYHDDFRYDVIGSVSNTTAKTLCSMLGQGSLDLLVKRYPAGTCTITRWTCLVLERNSRSTNARVTFNTA</sequence>
<gene>
    <name evidence="1" type="ORF">DPMN_068401</name>
</gene>
<evidence type="ECO:0000313" key="1">
    <source>
        <dbReference type="EMBL" id="KAH3708943.1"/>
    </source>
</evidence>
<name>A0A9D3YXK4_DREPO</name>
<dbReference type="AlphaFoldDB" id="A0A9D3YXK4"/>
<reference evidence="1" key="2">
    <citation type="submission" date="2020-11" db="EMBL/GenBank/DDBJ databases">
        <authorList>
            <person name="McCartney M.A."/>
            <person name="Auch B."/>
            <person name="Kono T."/>
            <person name="Mallez S."/>
            <person name="Becker A."/>
            <person name="Gohl D.M."/>
            <person name="Silverstein K.A.T."/>
            <person name="Koren S."/>
            <person name="Bechman K.B."/>
            <person name="Herman A."/>
            <person name="Abrahante J.E."/>
            <person name="Garbe J."/>
        </authorList>
    </citation>
    <scope>NUCLEOTIDE SEQUENCE</scope>
    <source>
        <strain evidence="1">Duluth1</strain>
        <tissue evidence="1">Whole animal</tissue>
    </source>
</reference>